<reference evidence="2" key="1">
    <citation type="submission" date="2018-05" db="EMBL/GenBank/DDBJ databases">
        <title>Draft genome of Mucuna pruriens seed.</title>
        <authorList>
            <person name="Nnadi N.E."/>
            <person name="Vos R."/>
            <person name="Hasami M.H."/>
            <person name="Devisetty U.K."/>
            <person name="Aguiy J.C."/>
        </authorList>
    </citation>
    <scope>NUCLEOTIDE SEQUENCE [LARGE SCALE GENOMIC DNA]</scope>
    <source>
        <strain evidence="2">JCA_2017</strain>
    </source>
</reference>
<sequence length="174" mass="20016">MFMEHDELKNMFSNFFNDLYQVGNENFARPIISHFLMLDRQIKHALFRMGSFKASGPDGLHPIFFQSNWGKFVFQCVIIDIKDTITSLIPKVDAPTTVNDYRPISLCNVIYKDITKVIATRLKVGLPSFISPKQCRNKKGKQGWIAIKVDLEKAYTKIRQDFLDTLVDIGLSHT</sequence>
<evidence type="ECO:0000259" key="1">
    <source>
        <dbReference type="Pfam" id="PF00078"/>
    </source>
</evidence>
<evidence type="ECO:0000313" key="3">
    <source>
        <dbReference type="Proteomes" id="UP000257109"/>
    </source>
</evidence>
<evidence type="ECO:0000313" key="2">
    <source>
        <dbReference type="EMBL" id="RDX64136.1"/>
    </source>
</evidence>
<dbReference type="STRING" id="157652.A0A371EDN0"/>
<organism evidence="2 3">
    <name type="scientific">Mucuna pruriens</name>
    <name type="common">Velvet bean</name>
    <name type="synonym">Dolichos pruriens</name>
    <dbReference type="NCBI Taxonomy" id="157652"/>
    <lineage>
        <taxon>Eukaryota</taxon>
        <taxon>Viridiplantae</taxon>
        <taxon>Streptophyta</taxon>
        <taxon>Embryophyta</taxon>
        <taxon>Tracheophyta</taxon>
        <taxon>Spermatophyta</taxon>
        <taxon>Magnoliopsida</taxon>
        <taxon>eudicotyledons</taxon>
        <taxon>Gunneridae</taxon>
        <taxon>Pentapetalae</taxon>
        <taxon>rosids</taxon>
        <taxon>fabids</taxon>
        <taxon>Fabales</taxon>
        <taxon>Fabaceae</taxon>
        <taxon>Papilionoideae</taxon>
        <taxon>50 kb inversion clade</taxon>
        <taxon>NPAAA clade</taxon>
        <taxon>indigoferoid/millettioid clade</taxon>
        <taxon>Phaseoleae</taxon>
        <taxon>Mucuna</taxon>
    </lineage>
</organism>
<dbReference type="OrthoDB" id="1938551at2759"/>
<accession>A0A371EDN0</accession>
<feature type="domain" description="Reverse transcriptase" evidence="1">
    <location>
        <begin position="89"/>
        <end position="164"/>
    </location>
</feature>
<name>A0A371EDN0_MUCPR</name>
<comment type="caution">
    <text evidence="2">The sequence shown here is derived from an EMBL/GenBank/DDBJ whole genome shotgun (WGS) entry which is preliminary data.</text>
</comment>
<dbReference type="InterPro" id="IPR000477">
    <property type="entry name" value="RT_dom"/>
</dbReference>
<dbReference type="Pfam" id="PF00078">
    <property type="entry name" value="RVT_1"/>
    <property type="match status" value="1"/>
</dbReference>
<dbReference type="AlphaFoldDB" id="A0A371EDN0"/>
<feature type="non-terminal residue" evidence="2">
    <location>
        <position position="1"/>
    </location>
</feature>
<protein>
    <submittedName>
        <fullName evidence="2">LINE-1 retrotransposable element ORF2 protein</fullName>
    </submittedName>
</protein>
<proteinExistence type="predicted"/>
<keyword evidence="3" id="KW-1185">Reference proteome</keyword>
<dbReference type="PANTHER" id="PTHR46890:SF48">
    <property type="entry name" value="RNA-DIRECTED DNA POLYMERASE"/>
    <property type="match status" value="1"/>
</dbReference>
<dbReference type="EMBL" id="QJKJ01014543">
    <property type="protein sequence ID" value="RDX64136.1"/>
    <property type="molecule type" value="Genomic_DNA"/>
</dbReference>
<gene>
    <name evidence="2" type="primary">Pol</name>
    <name evidence="2" type="ORF">CR513_57341</name>
</gene>
<dbReference type="Proteomes" id="UP000257109">
    <property type="component" value="Unassembled WGS sequence"/>
</dbReference>
<dbReference type="PANTHER" id="PTHR46890">
    <property type="entry name" value="NON-LTR RETROLELEMENT REVERSE TRANSCRIPTASE-LIKE PROTEIN-RELATED"/>
    <property type="match status" value="1"/>
</dbReference>
<dbReference type="InterPro" id="IPR052343">
    <property type="entry name" value="Retrotransposon-Effector_Assoc"/>
</dbReference>